<dbReference type="EMBL" id="SPHZ02000002">
    <property type="protein sequence ID" value="KAF0930689.1"/>
    <property type="molecule type" value="Genomic_DNA"/>
</dbReference>
<keyword evidence="3" id="KW-1185">Reference proteome</keyword>
<organism evidence="2 3">
    <name type="scientific">Oryza meyeriana var. granulata</name>
    <dbReference type="NCBI Taxonomy" id="110450"/>
    <lineage>
        <taxon>Eukaryota</taxon>
        <taxon>Viridiplantae</taxon>
        <taxon>Streptophyta</taxon>
        <taxon>Embryophyta</taxon>
        <taxon>Tracheophyta</taxon>
        <taxon>Spermatophyta</taxon>
        <taxon>Magnoliopsida</taxon>
        <taxon>Liliopsida</taxon>
        <taxon>Poales</taxon>
        <taxon>Poaceae</taxon>
        <taxon>BOP clade</taxon>
        <taxon>Oryzoideae</taxon>
        <taxon>Oryzeae</taxon>
        <taxon>Oryzinae</taxon>
        <taxon>Oryza</taxon>
        <taxon>Oryza meyeriana</taxon>
    </lineage>
</organism>
<protein>
    <recommendedName>
        <fullName evidence="4">Secreted protein</fullName>
    </recommendedName>
</protein>
<evidence type="ECO:0000256" key="1">
    <source>
        <dbReference type="SAM" id="SignalP"/>
    </source>
</evidence>
<sequence length="84" mass="9065">MGNLVMVDILALVVMAVAVAEDKQEAITRVVGHEDNIQQLQPSPQRPGVLAGRANWQTGKQLTAMPGNINKEEAESRKSLISSD</sequence>
<accession>A0A6G1F1H4</accession>
<name>A0A6G1F1H4_9ORYZ</name>
<evidence type="ECO:0000313" key="2">
    <source>
        <dbReference type="EMBL" id="KAF0930689.1"/>
    </source>
</evidence>
<evidence type="ECO:0008006" key="4">
    <source>
        <dbReference type="Google" id="ProtNLM"/>
    </source>
</evidence>
<gene>
    <name evidence="2" type="ORF">E2562_034629</name>
</gene>
<feature type="chain" id="PRO_5026215914" description="Secreted protein" evidence="1">
    <location>
        <begin position="21"/>
        <end position="84"/>
    </location>
</feature>
<evidence type="ECO:0000313" key="3">
    <source>
        <dbReference type="Proteomes" id="UP000479710"/>
    </source>
</evidence>
<dbReference type="AlphaFoldDB" id="A0A6G1F1H4"/>
<comment type="caution">
    <text evidence="2">The sequence shown here is derived from an EMBL/GenBank/DDBJ whole genome shotgun (WGS) entry which is preliminary data.</text>
</comment>
<feature type="signal peptide" evidence="1">
    <location>
        <begin position="1"/>
        <end position="20"/>
    </location>
</feature>
<proteinExistence type="predicted"/>
<dbReference type="Proteomes" id="UP000479710">
    <property type="component" value="Unassembled WGS sequence"/>
</dbReference>
<reference evidence="2 3" key="1">
    <citation type="submission" date="2019-11" db="EMBL/GenBank/DDBJ databases">
        <title>Whole genome sequence of Oryza granulata.</title>
        <authorList>
            <person name="Li W."/>
        </authorList>
    </citation>
    <scope>NUCLEOTIDE SEQUENCE [LARGE SCALE GENOMIC DNA]</scope>
    <source>
        <strain evidence="3">cv. Menghai</strain>
        <tissue evidence="2">Leaf</tissue>
    </source>
</reference>
<keyword evidence="1" id="KW-0732">Signal</keyword>